<proteinExistence type="predicted"/>
<sequence>MLLGISYGTILRTAPASREEPAISVCRHRPTHPPPRTACLNQTHLRFQWVARTLTQGQRQRGPQEKAINGYPKCVFIPPHSDFDLMALVHTARLPASRPGGRFDISAWEGAKAFAPRIISQWEKIRRNEESGTMHACDVVRLAQHDRDMSFICYESMKHTHAHKHSRTPEFVSCAYFGQFLCVFVLELSASPDLHTASPKTLILVLI</sequence>
<dbReference type="EMBL" id="KL198035">
    <property type="protein sequence ID" value="KDQ14833.1"/>
    <property type="molecule type" value="Genomic_DNA"/>
</dbReference>
<dbReference type="InParanoid" id="A0A067MGD3"/>
<dbReference type="Proteomes" id="UP000027195">
    <property type="component" value="Unassembled WGS sequence"/>
</dbReference>
<reference evidence="2" key="1">
    <citation type="journal article" date="2014" name="Proc. Natl. Acad. Sci. U.S.A.">
        <title>Extensive sampling of basidiomycete genomes demonstrates inadequacy of the white-rot/brown-rot paradigm for wood decay fungi.</title>
        <authorList>
            <person name="Riley R."/>
            <person name="Salamov A.A."/>
            <person name="Brown D.W."/>
            <person name="Nagy L.G."/>
            <person name="Floudas D."/>
            <person name="Held B.W."/>
            <person name="Levasseur A."/>
            <person name="Lombard V."/>
            <person name="Morin E."/>
            <person name="Otillar R."/>
            <person name="Lindquist E.A."/>
            <person name="Sun H."/>
            <person name="LaButti K.M."/>
            <person name="Schmutz J."/>
            <person name="Jabbour D."/>
            <person name="Luo H."/>
            <person name="Baker S.E."/>
            <person name="Pisabarro A.G."/>
            <person name="Walton J.D."/>
            <person name="Blanchette R.A."/>
            <person name="Henrissat B."/>
            <person name="Martin F."/>
            <person name="Cullen D."/>
            <person name="Hibbett D.S."/>
            <person name="Grigoriev I.V."/>
        </authorList>
    </citation>
    <scope>NUCLEOTIDE SEQUENCE [LARGE SCALE GENOMIC DNA]</scope>
    <source>
        <strain evidence="2">FD-172 SS1</strain>
    </source>
</reference>
<gene>
    <name evidence="1" type="ORF">BOTBODRAFT_330621</name>
</gene>
<keyword evidence="2" id="KW-1185">Reference proteome</keyword>
<protein>
    <submittedName>
        <fullName evidence="1">Uncharacterized protein</fullName>
    </submittedName>
</protein>
<name>A0A067MGD3_BOTB1</name>
<evidence type="ECO:0000313" key="2">
    <source>
        <dbReference type="Proteomes" id="UP000027195"/>
    </source>
</evidence>
<evidence type="ECO:0000313" key="1">
    <source>
        <dbReference type="EMBL" id="KDQ14833.1"/>
    </source>
</evidence>
<dbReference type="STRING" id="930990.A0A067MGD3"/>
<accession>A0A067MGD3</accession>
<dbReference type="AlphaFoldDB" id="A0A067MGD3"/>
<dbReference type="HOGENOM" id="CLU_1326182_0_0_1"/>
<organism evidence="1 2">
    <name type="scientific">Botryobasidium botryosum (strain FD-172 SS1)</name>
    <dbReference type="NCBI Taxonomy" id="930990"/>
    <lineage>
        <taxon>Eukaryota</taxon>
        <taxon>Fungi</taxon>
        <taxon>Dikarya</taxon>
        <taxon>Basidiomycota</taxon>
        <taxon>Agaricomycotina</taxon>
        <taxon>Agaricomycetes</taxon>
        <taxon>Cantharellales</taxon>
        <taxon>Botryobasidiaceae</taxon>
        <taxon>Botryobasidium</taxon>
    </lineage>
</organism>